<name>A0A250FMU5_9FLAO</name>
<accession>A0A250FMU5</accession>
<protein>
    <submittedName>
        <fullName evidence="1">Uncharacterized protein</fullName>
    </submittedName>
</protein>
<sequence>MTIESHYKELLTHIEGLDYSDTKAALVYASKELYKQSSDLCLLTMINALIKAPDFLPEKLTEIVNTYVYYEGTIGIYRYIKTKLQENESNPSFYYADVFEYLLEALEEKYQKMGVDLKKVIES</sequence>
<reference evidence="2" key="1">
    <citation type="submission" date="2017-06" db="EMBL/GenBank/DDBJ databases">
        <title>Capnocytophaga spp. assemblies.</title>
        <authorList>
            <person name="Gulvik C.A."/>
        </authorList>
    </citation>
    <scope>NUCLEOTIDE SEQUENCE [LARGE SCALE GENOMIC DNA]</scope>
    <source>
        <strain evidence="2">H1496</strain>
    </source>
</reference>
<dbReference type="AlphaFoldDB" id="A0A250FMU5"/>
<evidence type="ECO:0000313" key="1">
    <source>
        <dbReference type="EMBL" id="ATA86482.1"/>
    </source>
</evidence>
<organism evidence="1 2">
    <name type="scientific">Capnocytophaga gingivalis</name>
    <dbReference type="NCBI Taxonomy" id="1017"/>
    <lineage>
        <taxon>Bacteria</taxon>
        <taxon>Pseudomonadati</taxon>
        <taxon>Bacteroidota</taxon>
        <taxon>Flavobacteriia</taxon>
        <taxon>Flavobacteriales</taxon>
        <taxon>Flavobacteriaceae</taxon>
        <taxon>Capnocytophaga</taxon>
    </lineage>
</organism>
<dbReference type="KEGG" id="cgh:CGC50_04485"/>
<proteinExistence type="predicted"/>
<dbReference type="RefSeq" id="WP_095909859.1">
    <property type="nucleotide sequence ID" value="NZ_CP022386.1"/>
</dbReference>
<dbReference type="GeneID" id="84807819"/>
<dbReference type="EMBL" id="CP022386">
    <property type="protein sequence ID" value="ATA86482.1"/>
    <property type="molecule type" value="Genomic_DNA"/>
</dbReference>
<dbReference type="OrthoDB" id="1149184at2"/>
<dbReference type="Proteomes" id="UP000217250">
    <property type="component" value="Chromosome"/>
</dbReference>
<gene>
    <name evidence="1" type="ORF">CGC50_04485</name>
</gene>
<evidence type="ECO:0000313" key="2">
    <source>
        <dbReference type="Proteomes" id="UP000217250"/>
    </source>
</evidence>